<evidence type="ECO:0000313" key="1">
    <source>
        <dbReference type="EMBL" id="KUG16025.1"/>
    </source>
</evidence>
<reference evidence="1" key="1">
    <citation type="journal article" date="2015" name="Proc. Natl. Acad. Sci. U.S.A.">
        <title>Networks of energetic and metabolic interactions define dynamics in microbial communities.</title>
        <authorList>
            <person name="Embree M."/>
            <person name="Liu J.K."/>
            <person name="Al-Bassam M.M."/>
            <person name="Zengler K."/>
        </authorList>
    </citation>
    <scope>NUCLEOTIDE SEQUENCE</scope>
</reference>
<name>A0A0W8F571_9ZZZZ</name>
<gene>
    <name evidence="1" type="ORF">ASZ90_014356</name>
</gene>
<proteinExistence type="predicted"/>
<dbReference type="EMBL" id="LNQE01001517">
    <property type="protein sequence ID" value="KUG16025.1"/>
    <property type="molecule type" value="Genomic_DNA"/>
</dbReference>
<protein>
    <submittedName>
        <fullName evidence="1">Uncharacterized protein</fullName>
    </submittedName>
</protein>
<accession>A0A0W8F571</accession>
<dbReference type="AlphaFoldDB" id="A0A0W8F571"/>
<organism evidence="1">
    <name type="scientific">hydrocarbon metagenome</name>
    <dbReference type="NCBI Taxonomy" id="938273"/>
    <lineage>
        <taxon>unclassified sequences</taxon>
        <taxon>metagenomes</taxon>
        <taxon>ecological metagenomes</taxon>
    </lineage>
</organism>
<sequence>MDHESKRLDHMGRLFAKSKRNDEYEYFQAVHEALGSDFAGRGN</sequence>
<comment type="caution">
    <text evidence="1">The sequence shown here is derived from an EMBL/GenBank/DDBJ whole genome shotgun (WGS) entry which is preliminary data.</text>
</comment>